<dbReference type="InterPro" id="IPR011856">
    <property type="entry name" value="tRNA_endonuc-like_dom_sf"/>
</dbReference>
<keyword evidence="7 13" id="KW-0378">Hydrolase</keyword>
<keyword evidence="10 13" id="KW-0234">DNA repair</keyword>
<feature type="binding site" evidence="13">
    <location>
        <position position="95"/>
    </location>
    <ligand>
        <name>Mg(2+)</name>
        <dbReference type="ChEBI" id="CHEBI:18420"/>
    </ligand>
</feature>
<keyword evidence="4 13" id="KW-0479">Metal-binding</keyword>
<dbReference type="Proteomes" id="UP000184342">
    <property type="component" value="Unassembled WGS sequence"/>
</dbReference>
<keyword evidence="9 13" id="KW-0233">DNA recombination</keyword>
<feature type="binding site" evidence="13">
    <location>
        <position position="64"/>
    </location>
    <ligand>
        <name>Mg(2+)</name>
        <dbReference type="ChEBI" id="CHEBI:18420"/>
    </ligand>
</feature>
<dbReference type="CDD" id="cd22354">
    <property type="entry name" value="RecU-like"/>
    <property type="match status" value="1"/>
</dbReference>
<evidence type="ECO:0000256" key="2">
    <source>
        <dbReference type="ARBA" id="ARBA00022490"/>
    </source>
</evidence>
<gene>
    <name evidence="13" type="primary">recU</name>
    <name evidence="14" type="ORF">SAMN02745691_00078</name>
</gene>
<keyword evidence="2 13" id="KW-0963">Cytoplasm</keyword>
<comment type="catalytic activity">
    <reaction evidence="13">
        <text>Endonucleolytic cleavage at a junction such as a reciprocal single-stranded crossover between two homologous DNA duplexes (Holliday junction).</text>
        <dbReference type="EC" id="3.1.21.10"/>
    </reaction>
</comment>
<evidence type="ECO:0000256" key="10">
    <source>
        <dbReference type="ARBA" id="ARBA00023204"/>
    </source>
</evidence>
<reference evidence="14 15" key="1">
    <citation type="submission" date="2016-11" db="EMBL/GenBank/DDBJ databases">
        <authorList>
            <person name="Jaros S."/>
            <person name="Januszkiewicz K."/>
            <person name="Wedrychowicz H."/>
        </authorList>
    </citation>
    <scope>NUCLEOTIDE SEQUENCE [LARGE SCALE GENOMIC DNA]</scope>
    <source>
        <strain evidence="14 15">DSM 15970</strain>
    </source>
</reference>
<dbReference type="InterPro" id="IPR004612">
    <property type="entry name" value="Resolv_RecU"/>
</dbReference>
<evidence type="ECO:0000256" key="4">
    <source>
        <dbReference type="ARBA" id="ARBA00022723"/>
    </source>
</evidence>
<proteinExistence type="inferred from homology"/>
<keyword evidence="3 13" id="KW-0540">Nuclease</keyword>
<organism evidence="14 15">
    <name type="scientific">Parasporobacterium paucivorans DSM 15970</name>
    <dbReference type="NCBI Taxonomy" id="1122934"/>
    <lineage>
        <taxon>Bacteria</taxon>
        <taxon>Bacillati</taxon>
        <taxon>Bacillota</taxon>
        <taxon>Clostridia</taxon>
        <taxon>Lachnospirales</taxon>
        <taxon>Lachnospiraceae</taxon>
        <taxon>Parasporobacterium</taxon>
    </lineage>
</organism>
<evidence type="ECO:0000256" key="12">
    <source>
        <dbReference type="ARBA" id="ARBA00029523"/>
    </source>
</evidence>
<dbReference type="GO" id="GO:0008821">
    <property type="term" value="F:crossover junction DNA endonuclease activity"/>
    <property type="evidence" value="ECO:0007669"/>
    <property type="project" value="UniProtKB-EC"/>
</dbReference>
<comment type="similarity">
    <text evidence="11 13">Belongs to the RecU family.</text>
</comment>
<evidence type="ECO:0000256" key="8">
    <source>
        <dbReference type="ARBA" id="ARBA00022842"/>
    </source>
</evidence>
<dbReference type="EC" id="3.1.21.10" evidence="13"/>
<keyword evidence="5 13" id="KW-0255">Endonuclease</keyword>
<accession>A0A1M6A678</accession>
<dbReference type="HAMAP" id="MF_00130">
    <property type="entry name" value="RecU"/>
    <property type="match status" value="1"/>
</dbReference>
<dbReference type="STRING" id="1122934.SAMN02745691_00078"/>
<evidence type="ECO:0000256" key="7">
    <source>
        <dbReference type="ARBA" id="ARBA00022801"/>
    </source>
</evidence>
<evidence type="ECO:0000256" key="5">
    <source>
        <dbReference type="ARBA" id="ARBA00022759"/>
    </source>
</evidence>
<dbReference type="GO" id="GO:0007059">
    <property type="term" value="P:chromosome segregation"/>
    <property type="evidence" value="ECO:0007669"/>
    <property type="project" value="UniProtKB-UniRule"/>
</dbReference>
<evidence type="ECO:0000256" key="13">
    <source>
        <dbReference type="HAMAP-Rule" id="MF_00130"/>
    </source>
</evidence>
<keyword evidence="6 13" id="KW-0227">DNA damage</keyword>
<keyword evidence="15" id="KW-1185">Reference proteome</keyword>
<evidence type="ECO:0000256" key="1">
    <source>
        <dbReference type="ARBA" id="ARBA00004496"/>
    </source>
</evidence>
<dbReference type="SUPFAM" id="SSF52980">
    <property type="entry name" value="Restriction endonuclease-like"/>
    <property type="match status" value="1"/>
</dbReference>
<dbReference type="AlphaFoldDB" id="A0A1M6A678"/>
<dbReference type="InterPro" id="IPR011335">
    <property type="entry name" value="Restrct_endonuc-II-like"/>
</dbReference>
<feature type="site" description="Transition state stabilizer" evidence="13">
    <location>
        <position position="79"/>
    </location>
</feature>
<comment type="cofactor">
    <cofactor evidence="13">
        <name>Mg(2+)</name>
        <dbReference type="ChEBI" id="CHEBI:18420"/>
    </cofactor>
    <text evidence="13">Binds 1 Mg(2+) ion per subunit.</text>
</comment>
<dbReference type="Pfam" id="PF03838">
    <property type="entry name" value="RecU"/>
    <property type="match status" value="1"/>
</dbReference>
<dbReference type="GO" id="GO:0003676">
    <property type="term" value="F:nucleic acid binding"/>
    <property type="evidence" value="ECO:0007669"/>
    <property type="project" value="InterPro"/>
</dbReference>
<dbReference type="Gene3D" id="3.40.1350.10">
    <property type="match status" value="1"/>
</dbReference>
<dbReference type="RefSeq" id="WP_073992385.1">
    <property type="nucleotide sequence ID" value="NZ_FQYT01000002.1"/>
</dbReference>
<comment type="function">
    <text evidence="13">Endonuclease that resolves Holliday junction intermediates in genetic recombination. Cleaves mobile four-strand junctions by introducing symmetrical nicks in paired strands. Promotes annealing of linear ssDNA with homologous dsDNA. Required for DNA repair, homologous recombination and chromosome segregation.</text>
</comment>
<dbReference type="GO" id="GO:0000287">
    <property type="term" value="F:magnesium ion binding"/>
    <property type="evidence" value="ECO:0007669"/>
    <property type="project" value="UniProtKB-UniRule"/>
</dbReference>
<evidence type="ECO:0000256" key="6">
    <source>
        <dbReference type="ARBA" id="ARBA00022763"/>
    </source>
</evidence>
<sequence>MPTWGTRGLRGSGLEDLINLVNEKYREKGVALVQKVPTPIKPIRIDSASRHITLAYFEKKSTVDYIGVVQGVPVCFDVKECNTSRFPLSNIHAHQIQFMEDFERQDGIAFLIIYYSEMNMYYYLTFRKLMEFWNRSKDGGLKSFSVEELDMIMELRNCMGVPVHYLEGIQKDLGQRD</sequence>
<protein>
    <recommendedName>
        <fullName evidence="12 13">Holliday junction resolvase RecU</fullName>
        <ecNumber evidence="13">3.1.21.10</ecNumber>
    </recommendedName>
    <alternativeName>
        <fullName evidence="13">Recombination protein U homolog</fullName>
    </alternativeName>
</protein>
<dbReference type="OrthoDB" id="9783592at2"/>
<dbReference type="EMBL" id="FQYT01000002">
    <property type="protein sequence ID" value="SHI32012.1"/>
    <property type="molecule type" value="Genomic_DNA"/>
</dbReference>
<feature type="binding site" evidence="13">
    <location>
        <position position="62"/>
    </location>
    <ligand>
        <name>Mg(2+)</name>
        <dbReference type="ChEBI" id="CHEBI:18420"/>
    </ligand>
</feature>
<dbReference type="PIRSF" id="PIRSF037785">
    <property type="entry name" value="RecU"/>
    <property type="match status" value="1"/>
</dbReference>
<comment type="subcellular location">
    <subcellularLocation>
        <location evidence="1 13">Cytoplasm</location>
    </subcellularLocation>
</comment>
<evidence type="ECO:0000313" key="15">
    <source>
        <dbReference type="Proteomes" id="UP000184342"/>
    </source>
</evidence>
<evidence type="ECO:0000256" key="3">
    <source>
        <dbReference type="ARBA" id="ARBA00022722"/>
    </source>
</evidence>
<evidence type="ECO:0000313" key="14">
    <source>
        <dbReference type="EMBL" id="SHI32012.1"/>
    </source>
</evidence>
<evidence type="ECO:0000256" key="9">
    <source>
        <dbReference type="ARBA" id="ARBA00023172"/>
    </source>
</evidence>
<feature type="binding site" evidence="13">
    <location>
        <position position="77"/>
    </location>
    <ligand>
        <name>Mg(2+)</name>
        <dbReference type="ChEBI" id="CHEBI:18420"/>
    </ligand>
</feature>
<keyword evidence="8 13" id="KW-0460">Magnesium</keyword>
<dbReference type="GO" id="GO:0006281">
    <property type="term" value="P:DNA repair"/>
    <property type="evidence" value="ECO:0007669"/>
    <property type="project" value="UniProtKB-UniRule"/>
</dbReference>
<dbReference type="GO" id="GO:0006310">
    <property type="term" value="P:DNA recombination"/>
    <property type="evidence" value="ECO:0007669"/>
    <property type="project" value="UniProtKB-UniRule"/>
</dbReference>
<evidence type="ECO:0000256" key="11">
    <source>
        <dbReference type="ARBA" id="ARBA00023447"/>
    </source>
</evidence>
<name>A0A1M6A678_9FIRM</name>
<dbReference type="GO" id="GO:0005737">
    <property type="term" value="C:cytoplasm"/>
    <property type="evidence" value="ECO:0007669"/>
    <property type="project" value="UniProtKB-SubCell"/>
</dbReference>